<dbReference type="SUPFAM" id="SSF110849">
    <property type="entry name" value="ParB/Sulfiredoxin"/>
    <property type="match status" value="1"/>
</dbReference>
<dbReference type="RefSeq" id="WP_117628201.1">
    <property type="nucleotide sequence ID" value="NZ_QRYY01000012.1"/>
</dbReference>
<evidence type="ECO:0000313" key="3">
    <source>
        <dbReference type="EMBL" id="RGV61524.1"/>
    </source>
</evidence>
<name>A0A395X4K3_9FIRM</name>
<organism evidence="3 4">
    <name type="scientific">Blautia obeum</name>
    <dbReference type="NCBI Taxonomy" id="40520"/>
    <lineage>
        <taxon>Bacteria</taxon>
        <taxon>Bacillati</taxon>
        <taxon>Bacillota</taxon>
        <taxon>Clostridia</taxon>
        <taxon>Lachnospirales</taxon>
        <taxon>Lachnospiraceae</taxon>
        <taxon>Blautia</taxon>
    </lineage>
</organism>
<dbReference type="InterPro" id="IPR004437">
    <property type="entry name" value="ParB/RepB/Spo0J"/>
</dbReference>
<gene>
    <name evidence="3" type="ORF">DWW07_14725</name>
</gene>
<dbReference type="NCBIfam" id="TIGR00180">
    <property type="entry name" value="parB_part"/>
    <property type="match status" value="1"/>
</dbReference>
<dbReference type="Proteomes" id="UP000265828">
    <property type="component" value="Unassembled WGS sequence"/>
</dbReference>
<dbReference type="InterPro" id="IPR050336">
    <property type="entry name" value="Chromosome_partition/occlusion"/>
</dbReference>
<evidence type="ECO:0000259" key="2">
    <source>
        <dbReference type="SMART" id="SM00470"/>
    </source>
</evidence>
<dbReference type="Gene3D" id="1.10.10.2830">
    <property type="match status" value="1"/>
</dbReference>
<evidence type="ECO:0000313" key="4">
    <source>
        <dbReference type="Proteomes" id="UP000265828"/>
    </source>
</evidence>
<accession>A0A395X4K3</accession>
<reference evidence="3 4" key="1">
    <citation type="submission" date="2018-08" db="EMBL/GenBank/DDBJ databases">
        <title>A genome reference for cultivated species of the human gut microbiota.</title>
        <authorList>
            <person name="Zou Y."/>
            <person name="Xue W."/>
            <person name="Luo G."/>
        </authorList>
    </citation>
    <scope>NUCLEOTIDE SEQUENCE [LARGE SCALE GENOMIC DNA]</scope>
    <source>
        <strain evidence="3 4">AF14-23</strain>
    </source>
</reference>
<dbReference type="SMART" id="SM00470">
    <property type="entry name" value="ParB"/>
    <property type="match status" value="1"/>
</dbReference>
<dbReference type="PANTHER" id="PTHR33375">
    <property type="entry name" value="CHROMOSOME-PARTITIONING PROTEIN PARB-RELATED"/>
    <property type="match status" value="1"/>
</dbReference>
<sequence length="302" mass="34297">MKSKSADKIKMPSIDELLGVSGEESATDIEISRIHSFANHPFKVLDDDKMDDLVESIKQNGVLTPVLVRPDKNNSYEMISGHRRMHAAIKAGLETIPAIVRDMDDDDAVVVMVDANIQREELLPSEKAFAYKMKMDAMKRQAGRPSKNNSTQVGRNFETAELIGKETGESKNTIRRFIRLTELIPELLDYVDKKRLPFTVAVDISYIDKEIQTWLFEYIKENGTVKAVQVAALRTALEVGPMTQAKMISILVNSQPGRKQEQKITFSEKKLRNFFSEKYTAEDMESVILELLDQWKRGEITV</sequence>
<dbReference type="PANTHER" id="PTHR33375:SF1">
    <property type="entry name" value="CHROMOSOME-PARTITIONING PROTEIN PARB-RELATED"/>
    <property type="match status" value="1"/>
</dbReference>
<dbReference type="InterPro" id="IPR036086">
    <property type="entry name" value="ParB/Sulfiredoxin_sf"/>
</dbReference>
<feature type="domain" description="ParB-like N-terminal" evidence="2">
    <location>
        <begin position="27"/>
        <end position="117"/>
    </location>
</feature>
<comment type="similarity">
    <text evidence="1">Belongs to the ParB family.</text>
</comment>
<dbReference type="AlphaFoldDB" id="A0A395X4K3"/>
<dbReference type="EMBL" id="QRZI01000012">
    <property type="protein sequence ID" value="RGV61524.1"/>
    <property type="molecule type" value="Genomic_DNA"/>
</dbReference>
<proteinExistence type="inferred from homology"/>
<evidence type="ECO:0000256" key="1">
    <source>
        <dbReference type="ARBA" id="ARBA00006295"/>
    </source>
</evidence>
<dbReference type="SUPFAM" id="SSF109709">
    <property type="entry name" value="KorB DNA-binding domain-like"/>
    <property type="match status" value="1"/>
</dbReference>
<dbReference type="Pfam" id="PF02195">
    <property type="entry name" value="ParB_N"/>
    <property type="match status" value="1"/>
</dbReference>
<comment type="caution">
    <text evidence="3">The sequence shown here is derived from an EMBL/GenBank/DDBJ whole genome shotgun (WGS) entry which is preliminary data.</text>
</comment>
<dbReference type="InterPro" id="IPR003115">
    <property type="entry name" value="ParB_N"/>
</dbReference>
<dbReference type="GO" id="GO:0007059">
    <property type="term" value="P:chromosome segregation"/>
    <property type="evidence" value="ECO:0007669"/>
    <property type="project" value="TreeGrafter"/>
</dbReference>
<dbReference type="GO" id="GO:0005694">
    <property type="term" value="C:chromosome"/>
    <property type="evidence" value="ECO:0007669"/>
    <property type="project" value="TreeGrafter"/>
</dbReference>
<dbReference type="CDD" id="cd16407">
    <property type="entry name" value="ParB_N_like"/>
    <property type="match status" value="1"/>
</dbReference>
<dbReference type="Gene3D" id="3.90.1530.30">
    <property type="match status" value="1"/>
</dbReference>
<protein>
    <submittedName>
        <fullName evidence="3">ParB/RepB/Spo0J family partition protein</fullName>
    </submittedName>
</protein>
<dbReference type="GO" id="GO:0003677">
    <property type="term" value="F:DNA binding"/>
    <property type="evidence" value="ECO:0007669"/>
    <property type="project" value="InterPro"/>
</dbReference>